<dbReference type="InterPro" id="IPR035896">
    <property type="entry name" value="AN1-like_Znf"/>
</dbReference>
<organism evidence="5 6">
    <name type="scientific">Halogranum amylolyticum</name>
    <dbReference type="NCBI Taxonomy" id="660520"/>
    <lineage>
        <taxon>Archaea</taxon>
        <taxon>Methanobacteriati</taxon>
        <taxon>Methanobacteriota</taxon>
        <taxon>Stenosarchaea group</taxon>
        <taxon>Halobacteria</taxon>
        <taxon>Halobacteriales</taxon>
        <taxon>Haloferacaceae</taxon>
    </lineage>
</organism>
<dbReference type="SMART" id="SM00154">
    <property type="entry name" value="ZnF_AN1"/>
    <property type="match status" value="1"/>
</dbReference>
<proteinExistence type="predicted"/>
<name>A0A1H8PPV5_9EURY</name>
<evidence type="ECO:0000256" key="2">
    <source>
        <dbReference type="ARBA" id="ARBA00022771"/>
    </source>
</evidence>
<keyword evidence="6" id="KW-1185">Reference proteome</keyword>
<dbReference type="AlphaFoldDB" id="A0A1H8PPV5"/>
<evidence type="ECO:0000313" key="6">
    <source>
        <dbReference type="Proteomes" id="UP000199126"/>
    </source>
</evidence>
<dbReference type="GO" id="GO:0008270">
    <property type="term" value="F:zinc ion binding"/>
    <property type="evidence" value="ECO:0007669"/>
    <property type="project" value="UniProtKB-KW"/>
</dbReference>
<dbReference type="Proteomes" id="UP000199126">
    <property type="component" value="Unassembled WGS sequence"/>
</dbReference>
<dbReference type="OrthoDB" id="26567at2157"/>
<keyword evidence="1" id="KW-0479">Metal-binding</keyword>
<accession>A0A1H8PPV5</accession>
<keyword evidence="2" id="KW-0863">Zinc-finger</keyword>
<dbReference type="Pfam" id="PF01428">
    <property type="entry name" value="zf-AN1"/>
    <property type="match status" value="1"/>
</dbReference>
<reference evidence="6" key="1">
    <citation type="submission" date="2016-10" db="EMBL/GenBank/DDBJ databases">
        <authorList>
            <person name="Varghese N."/>
            <person name="Submissions S."/>
        </authorList>
    </citation>
    <scope>NUCLEOTIDE SEQUENCE [LARGE SCALE GENOMIC DNA]</scope>
    <source>
        <strain evidence="6">CGMCC 1.10121</strain>
    </source>
</reference>
<dbReference type="EMBL" id="FODV01000002">
    <property type="protein sequence ID" value="SEO43563.1"/>
    <property type="molecule type" value="Genomic_DNA"/>
</dbReference>
<evidence type="ECO:0000256" key="1">
    <source>
        <dbReference type="ARBA" id="ARBA00022723"/>
    </source>
</evidence>
<dbReference type="Gene3D" id="4.10.1110.10">
    <property type="entry name" value="AN1-like Zinc finger"/>
    <property type="match status" value="1"/>
</dbReference>
<feature type="domain" description="AN1-type" evidence="4">
    <location>
        <begin position="4"/>
        <end position="41"/>
    </location>
</feature>
<dbReference type="RefSeq" id="WP_089821689.1">
    <property type="nucleotide sequence ID" value="NZ_FODV01000002.1"/>
</dbReference>
<evidence type="ECO:0000313" key="5">
    <source>
        <dbReference type="EMBL" id="SEO43563.1"/>
    </source>
</evidence>
<sequence>MVSCNRCGETLLDARPCSYCGAQFCADHRLPERHDCAGVEGWDRRGDRFDSGFEDDASA</sequence>
<evidence type="ECO:0000256" key="3">
    <source>
        <dbReference type="ARBA" id="ARBA00022833"/>
    </source>
</evidence>
<evidence type="ECO:0000259" key="4">
    <source>
        <dbReference type="SMART" id="SM00154"/>
    </source>
</evidence>
<keyword evidence="3" id="KW-0862">Zinc</keyword>
<dbReference type="InterPro" id="IPR000058">
    <property type="entry name" value="Znf_AN1"/>
</dbReference>
<dbReference type="SUPFAM" id="SSF118310">
    <property type="entry name" value="AN1-like Zinc finger"/>
    <property type="match status" value="1"/>
</dbReference>
<gene>
    <name evidence="5" type="ORF">SAMN04487948_102409</name>
</gene>
<protein>
    <submittedName>
        <fullName evidence="5">AN1-like Zinc finger</fullName>
    </submittedName>
</protein>